<dbReference type="PANTHER" id="PTHR45766:SF6">
    <property type="entry name" value="SWI_SNF-RELATED MATRIX-ASSOCIATED ACTIN-DEPENDENT REGULATOR OF CHROMATIN SUBFAMILY A-LIKE PROTEIN 1"/>
    <property type="match status" value="1"/>
</dbReference>
<name>A0AAX4HS01_9BACT</name>
<dbReference type="SUPFAM" id="SSF52540">
    <property type="entry name" value="P-loop containing nucleoside triphosphate hydrolases"/>
    <property type="match status" value="2"/>
</dbReference>
<dbReference type="GO" id="GO:0005524">
    <property type="term" value="F:ATP binding"/>
    <property type="evidence" value="ECO:0007669"/>
    <property type="project" value="UniProtKB-KW"/>
</dbReference>
<evidence type="ECO:0000313" key="12">
    <source>
        <dbReference type="Proteomes" id="UP001324634"/>
    </source>
</evidence>
<keyword evidence="2" id="KW-0378">Hydrolase</keyword>
<dbReference type="AlphaFoldDB" id="A0AAX4HS01"/>
<sequence length="910" mass="104632">MKQFIIGQRWISESEPELGLGVIVEVEAKTVTCFFPAAKVDRRYGTQTAPLRRIKFVQGDEIKAQDGTSFILENTTEAQGIVTYHGEGKTLSESLLADTLSFSKPEERLFAGNIDSNELFKLRYDVLLNQRKLFISPIRGFSGPRLNIIPHQMYVANEVTKRSRPRVLLADEVGLGKTIEAGLILHQLILTGRVERCLILVPDSLVYQWFVEMLKKFQMTFTTINHDSKLERGDRPFEDGQLFVASLKYLMKEDWLLEQAVDSKWDLLVVDEAHQLRWSPDNASMEYDFVAAIAAGTPGVLLLSGTPEILGLAGHYARLHLLDPNRFHDFNQFVEETTGYKPITDLANKLIKGSALTANDKKLLKEKVGVDVEDKEKALQMLVDRHGTGRVYFRNTRKTMASYQEFFPKRVFNSYPIKIGKTKNPEKKLFEQKAQWLAEFAEKHRDDKTLLICHDKEVVIDLEKALKDKTTAKVAFFHSGMNLMNRDRQAAYFADPEGAQILLSTEIGSEGRNFEFARHLILFDLPKLPDLLEQRIGRLDRIGQKNDIQIHVPYVEGSADELLMRWYHEGFNAFESSPRGGTELYATVRPELVELLQETEEGTFPEKKFAAFLDKTQSIHQDIEKKLEEGQDQLVEINSFNHNKAMEFVKELKAMDDSNDLRDFMINLFNQLGVDVEDMNDPYTFFIRPGDNMYLPHFPGLESEGMQITFKRANALLKDDTTFLTWDHPMVIGIMDFISSKEMGNSTIASWKTPSKEPFLFEGYFLLNCVTEKKLQIEKWFPPTPLRVLLDSKMQDATQKMPKKFIDENVEPLDAEKRAQLKELPKDFIKECIKRGKELCIARAKQYKEKFKDDMMKHMNAEIERLEALRKVNPTVSETEILLLKHNREKMVKAMDKAELSLDSLRIVIN</sequence>
<keyword evidence="1" id="KW-0547">Nucleotide-binding</keyword>
<dbReference type="GO" id="GO:0003677">
    <property type="term" value="F:DNA binding"/>
    <property type="evidence" value="ECO:0007669"/>
    <property type="project" value="UniProtKB-KW"/>
</dbReference>
<feature type="domain" description="Helicase C-terminal" evidence="10">
    <location>
        <begin position="429"/>
        <end position="596"/>
    </location>
</feature>
<keyword evidence="7" id="KW-0010">Activator</keyword>
<evidence type="ECO:0000256" key="8">
    <source>
        <dbReference type="ARBA" id="ARBA00023163"/>
    </source>
</evidence>
<keyword evidence="6" id="KW-0238">DNA-binding</keyword>
<dbReference type="InterPro" id="IPR057342">
    <property type="entry name" value="DEXDc_RapA"/>
</dbReference>
<protein>
    <submittedName>
        <fullName evidence="11">RNA polymerase-associated protein RapA</fullName>
    </submittedName>
</protein>
<keyword evidence="3" id="KW-0347">Helicase</keyword>
<dbReference type="InterPro" id="IPR000330">
    <property type="entry name" value="SNF2_N"/>
</dbReference>
<feature type="domain" description="Helicase ATP-binding" evidence="9">
    <location>
        <begin position="158"/>
        <end position="325"/>
    </location>
</feature>
<evidence type="ECO:0000259" key="9">
    <source>
        <dbReference type="PROSITE" id="PS51192"/>
    </source>
</evidence>
<dbReference type="EMBL" id="CP139487">
    <property type="protein sequence ID" value="WPU66007.1"/>
    <property type="molecule type" value="Genomic_DNA"/>
</dbReference>
<dbReference type="InterPro" id="IPR014001">
    <property type="entry name" value="Helicase_ATP-bd"/>
</dbReference>
<dbReference type="Proteomes" id="UP001324634">
    <property type="component" value="Chromosome"/>
</dbReference>
<dbReference type="Pfam" id="PF00271">
    <property type="entry name" value="Helicase_C"/>
    <property type="match status" value="1"/>
</dbReference>
<dbReference type="Gene3D" id="2.30.30.140">
    <property type="match status" value="1"/>
</dbReference>
<evidence type="ECO:0000256" key="4">
    <source>
        <dbReference type="ARBA" id="ARBA00022840"/>
    </source>
</evidence>
<dbReference type="Gene3D" id="6.10.140.2230">
    <property type="match status" value="1"/>
</dbReference>
<gene>
    <name evidence="11" type="primary">rapA</name>
    <name evidence="11" type="ORF">SOO65_04545</name>
</gene>
<dbReference type="Pfam" id="PF18337">
    <property type="entry name" value="Tudor_RapA"/>
    <property type="match status" value="1"/>
</dbReference>
<dbReference type="Gene3D" id="3.40.50.10810">
    <property type="entry name" value="Tandem AAA-ATPase domain"/>
    <property type="match status" value="1"/>
</dbReference>
<evidence type="ECO:0000259" key="10">
    <source>
        <dbReference type="PROSITE" id="PS51194"/>
    </source>
</evidence>
<dbReference type="CDD" id="cd18011">
    <property type="entry name" value="DEXDc_RapA"/>
    <property type="match status" value="1"/>
</dbReference>
<dbReference type="InterPro" id="IPR023949">
    <property type="entry name" value="Helicase_RapA"/>
</dbReference>
<evidence type="ECO:0000256" key="1">
    <source>
        <dbReference type="ARBA" id="ARBA00022741"/>
    </source>
</evidence>
<dbReference type="GO" id="GO:0016817">
    <property type="term" value="F:hydrolase activity, acting on acid anhydrides"/>
    <property type="evidence" value="ECO:0007669"/>
    <property type="project" value="InterPro"/>
</dbReference>
<evidence type="ECO:0000256" key="5">
    <source>
        <dbReference type="ARBA" id="ARBA00023015"/>
    </source>
</evidence>
<proteinExistence type="inferred from homology"/>
<dbReference type="InterPro" id="IPR001650">
    <property type="entry name" value="Helicase_C-like"/>
</dbReference>
<accession>A0AAX4HS01</accession>
<dbReference type="InterPro" id="IPR040765">
    <property type="entry name" value="Tudor_1_RapA"/>
</dbReference>
<evidence type="ECO:0000256" key="6">
    <source>
        <dbReference type="ARBA" id="ARBA00023125"/>
    </source>
</evidence>
<dbReference type="SMART" id="SM00490">
    <property type="entry name" value="HELICc"/>
    <property type="match status" value="1"/>
</dbReference>
<dbReference type="Gene3D" id="6.10.140.1500">
    <property type="match status" value="1"/>
</dbReference>
<evidence type="ECO:0000256" key="7">
    <source>
        <dbReference type="ARBA" id="ARBA00023159"/>
    </source>
</evidence>
<reference evidence="11 12" key="1">
    <citation type="submission" date="2023-11" db="EMBL/GenBank/DDBJ databases">
        <title>Peredibacter starrii A3.12.</title>
        <authorList>
            <person name="Mitchell R.J."/>
        </authorList>
    </citation>
    <scope>NUCLEOTIDE SEQUENCE [LARGE SCALE GENOMIC DNA]</scope>
    <source>
        <strain evidence="11 12">A3.12</strain>
    </source>
</reference>
<dbReference type="Gene3D" id="3.40.50.300">
    <property type="entry name" value="P-loop containing nucleotide triphosphate hydrolases"/>
    <property type="match status" value="1"/>
</dbReference>
<evidence type="ECO:0000256" key="3">
    <source>
        <dbReference type="ARBA" id="ARBA00022806"/>
    </source>
</evidence>
<dbReference type="InterPro" id="IPR040766">
    <property type="entry name" value="Tudor_2_RapA"/>
</dbReference>
<dbReference type="PANTHER" id="PTHR45766">
    <property type="entry name" value="DNA ANNEALING HELICASE AND ENDONUCLEASE ZRANB3 FAMILY MEMBER"/>
    <property type="match status" value="1"/>
</dbReference>
<dbReference type="InterPro" id="IPR027417">
    <property type="entry name" value="P-loop_NTPase"/>
</dbReference>
<dbReference type="HAMAP" id="MF_01821">
    <property type="entry name" value="Helicase_RapA"/>
    <property type="match status" value="1"/>
</dbReference>
<dbReference type="InterPro" id="IPR022737">
    <property type="entry name" value="RapA_C"/>
</dbReference>
<dbReference type="NCBIfam" id="NF003426">
    <property type="entry name" value="PRK04914.1"/>
    <property type="match status" value="1"/>
</dbReference>
<dbReference type="GO" id="GO:0006355">
    <property type="term" value="P:regulation of DNA-templated transcription"/>
    <property type="evidence" value="ECO:0007669"/>
    <property type="project" value="InterPro"/>
</dbReference>
<dbReference type="Pfam" id="PF18339">
    <property type="entry name" value="Tudor_1_RapA"/>
    <property type="match status" value="1"/>
</dbReference>
<organism evidence="11 12">
    <name type="scientific">Peredibacter starrii</name>
    <dbReference type="NCBI Taxonomy" id="28202"/>
    <lineage>
        <taxon>Bacteria</taxon>
        <taxon>Pseudomonadati</taxon>
        <taxon>Bdellovibrionota</taxon>
        <taxon>Bacteriovoracia</taxon>
        <taxon>Bacteriovoracales</taxon>
        <taxon>Bacteriovoracaceae</taxon>
        <taxon>Peredibacter</taxon>
    </lineage>
</organism>
<dbReference type="InterPro" id="IPR049730">
    <property type="entry name" value="SNF2/RAD54-like_C"/>
</dbReference>
<keyword evidence="12" id="KW-1185">Reference proteome</keyword>
<dbReference type="KEGG" id="psti:SOO65_04545"/>
<dbReference type="Gene3D" id="3.30.360.80">
    <property type="match status" value="1"/>
</dbReference>
<dbReference type="SMART" id="SM00487">
    <property type="entry name" value="DEXDc"/>
    <property type="match status" value="1"/>
</dbReference>
<evidence type="ECO:0000256" key="2">
    <source>
        <dbReference type="ARBA" id="ARBA00022801"/>
    </source>
</evidence>
<keyword evidence="8" id="KW-0804">Transcription</keyword>
<evidence type="ECO:0000313" key="11">
    <source>
        <dbReference type="EMBL" id="WPU66007.1"/>
    </source>
</evidence>
<dbReference type="RefSeq" id="WP_321397639.1">
    <property type="nucleotide sequence ID" value="NZ_CP139487.1"/>
</dbReference>
<dbReference type="Pfam" id="PF00176">
    <property type="entry name" value="SNF2-rel_dom"/>
    <property type="match status" value="1"/>
</dbReference>
<dbReference type="InterPro" id="IPR038718">
    <property type="entry name" value="SNF2-like_sf"/>
</dbReference>
<keyword evidence="4" id="KW-0067">ATP-binding</keyword>
<keyword evidence="5" id="KW-0805">Transcription regulation</keyword>
<dbReference type="Gene3D" id="2.30.30.930">
    <property type="match status" value="1"/>
</dbReference>
<dbReference type="GO" id="GO:0004386">
    <property type="term" value="F:helicase activity"/>
    <property type="evidence" value="ECO:0007669"/>
    <property type="project" value="UniProtKB-KW"/>
</dbReference>
<dbReference type="PROSITE" id="PS51192">
    <property type="entry name" value="HELICASE_ATP_BIND_1"/>
    <property type="match status" value="1"/>
</dbReference>
<dbReference type="Pfam" id="PF12137">
    <property type="entry name" value="RapA_C"/>
    <property type="match status" value="1"/>
</dbReference>
<dbReference type="CDD" id="cd18793">
    <property type="entry name" value="SF2_C_SNF"/>
    <property type="match status" value="1"/>
</dbReference>
<dbReference type="PROSITE" id="PS51194">
    <property type="entry name" value="HELICASE_CTER"/>
    <property type="match status" value="1"/>
</dbReference>